<evidence type="ECO:0000313" key="1">
    <source>
        <dbReference type="EMBL" id="GEN32233.1"/>
    </source>
</evidence>
<evidence type="ECO:0008006" key="3">
    <source>
        <dbReference type="Google" id="ProtNLM"/>
    </source>
</evidence>
<organism evidence="1 2">
    <name type="scientific">Cerasibacillus quisquiliarum</name>
    <dbReference type="NCBI Taxonomy" id="227865"/>
    <lineage>
        <taxon>Bacteria</taxon>
        <taxon>Bacillati</taxon>
        <taxon>Bacillota</taxon>
        <taxon>Bacilli</taxon>
        <taxon>Bacillales</taxon>
        <taxon>Bacillaceae</taxon>
        <taxon>Cerasibacillus</taxon>
    </lineage>
</organism>
<evidence type="ECO:0000313" key="2">
    <source>
        <dbReference type="Proteomes" id="UP000321491"/>
    </source>
</evidence>
<reference evidence="1 2" key="1">
    <citation type="submission" date="2019-07" db="EMBL/GenBank/DDBJ databases">
        <title>Whole genome shotgun sequence of Cerasibacillus quisquiliarum NBRC 102429.</title>
        <authorList>
            <person name="Hosoyama A."/>
            <person name="Uohara A."/>
            <person name="Ohji S."/>
            <person name="Ichikawa N."/>
        </authorList>
    </citation>
    <scope>NUCLEOTIDE SEQUENCE [LARGE SCALE GENOMIC DNA]</scope>
    <source>
        <strain evidence="1 2">NBRC 102429</strain>
    </source>
</reference>
<sequence>MKNLELKFKNVDGKIVTLSLEEPIEPIDPAEVNQVMEDIIAADAFTSKGGGLVEKYSAQITERYVQQIELT</sequence>
<dbReference type="RefSeq" id="WP_146938591.1">
    <property type="nucleotide sequence ID" value="NZ_BJXW01000035.1"/>
</dbReference>
<dbReference type="Pfam" id="PF11148">
    <property type="entry name" value="DUF2922"/>
    <property type="match status" value="1"/>
</dbReference>
<keyword evidence="2" id="KW-1185">Reference proteome</keyword>
<dbReference type="OrthoDB" id="2454247at2"/>
<dbReference type="AlphaFoldDB" id="A0A511V3C0"/>
<dbReference type="InterPro" id="IPR021321">
    <property type="entry name" value="DUF2922"/>
</dbReference>
<comment type="caution">
    <text evidence="1">The sequence shown here is derived from an EMBL/GenBank/DDBJ whole genome shotgun (WGS) entry which is preliminary data.</text>
</comment>
<proteinExistence type="predicted"/>
<name>A0A511V3C0_9BACI</name>
<protein>
    <recommendedName>
        <fullName evidence="3">DUF2922 domain-containing protein</fullName>
    </recommendedName>
</protein>
<dbReference type="EMBL" id="BJXW01000035">
    <property type="protein sequence ID" value="GEN32233.1"/>
    <property type="molecule type" value="Genomic_DNA"/>
</dbReference>
<dbReference type="Proteomes" id="UP000321491">
    <property type="component" value="Unassembled WGS sequence"/>
</dbReference>
<accession>A0A511V3C0</accession>
<gene>
    <name evidence="1" type="ORF">CQU01_24710</name>
</gene>